<dbReference type="Gene3D" id="3.40.50.720">
    <property type="entry name" value="NAD(P)-binding Rossmann-like Domain"/>
    <property type="match status" value="1"/>
</dbReference>
<dbReference type="InterPro" id="IPR011032">
    <property type="entry name" value="GroES-like_sf"/>
</dbReference>
<evidence type="ECO:0000259" key="2">
    <source>
        <dbReference type="SMART" id="SM00829"/>
    </source>
</evidence>
<organism evidence="3 4">
    <name type="scientific">Streptomyces umbrinus</name>
    <dbReference type="NCBI Taxonomy" id="67370"/>
    <lineage>
        <taxon>Bacteria</taxon>
        <taxon>Bacillati</taxon>
        <taxon>Actinomycetota</taxon>
        <taxon>Actinomycetes</taxon>
        <taxon>Kitasatosporales</taxon>
        <taxon>Streptomycetaceae</taxon>
        <taxon>Streptomyces</taxon>
        <taxon>Streptomyces phaeochromogenes group</taxon>
    </lineage>
</organism>
<evidence type="ECO:0000256" key="1">
    <source>
        <dbReference type="SAM" id="MobiDB-lite"/>
    </source>
</evidence>
<dbReference type="InterPro" id="IPR051397">
    <property type="entry name" value="Zn-ADH-like_protein"/>
</dbReference>
<dbReference type="InterPro" id="IPR020843">
    <property type="entry name" value="ER"/>
</dbReference>
<keyword evidence="3" id="KW-0560">Oxidoreductase</keyword>
<dbReference type="Gene3D" id="3.90.180.10">
    <property type="entry name" value="Medium-chain alcohol dehydrogenases, catalytic domain"/>
    <property type="match status" value="1"/>
</dbReference>
<evidence type="ECO:0000313" key="3">
    <source>
        <dbReference type="EMBL" id="MDQ1027394.1"/>
    </source>
</evidence>
<dbReference type="EC" id="1.6.5.5" evidence="3"/>
<keyword evidence="4" id="KW-1185">Reference proteome</keyword>
<dbReference type="PANTHER" id="PTHR43677:SF4">
    <property type="entry name" value="QUINONE OXIDOREDUCTASE-LIKE PROTEIN 2"/>
    <property type="match status" value="1"/>
</dbReference>
<feature type="domain" description="Enoyl reductase (ER)" evidence="2">
    <location>
        <begin position="10"/>
        <end position="321"/>
    </location>
</feature>
<dbReference type="Proteomes" id="UP001230328">
    <property type="component" value="Unassembled WGS sequence"/>
</dbReference>
<sequence length="323" mass="32903">MRAAQVTRFGDPSVLTTTDLPDPVPAPGEVMIDVAYADTIFVETQIRSGWGGEYFPVTPPYVPGGGVSGVVSALGPDVPAEWLGRRVTSFVTGAYANRAVAAASALTVVPDALDLLQAAALVHDGVTSTGLLELTAVTETDRVLILGASGGMGTLLVQLAHARGARVVGVARGEAKLALVRDLGADAVVDATSPDWPALARHTLGGSDGAADVVLDGVGGELGARAFPLTANGGRFSAHGAPTGGFAPLNPTEAKHRDITLFGIADVQFSPSDLTRLTAYALGEAAAGRLRAVIGEVFSLEGAGEAHRAVEGRELLGKVVLKC</sequence>
<protein>
    <submittedName>
        <fullName evidence="3">NADPH2:quinone reductase</fullName>
        <ecNumber evidence="3">1.6.5.5</ecNumber>
    </submittedName>
</protein>
<dbReference type="SUPFAM" id="SSF51735">
    <property type="entry name" value="NAD(P)-binding Rossmann-fold domains"/>
    <property type="match status" value="1"/>
</dbReference>
<dbReference type="InterPro" id="IPR036291">
    <property type="entry name" value="NAD(P)-bd_dom_sf"/>
</dbReference>
<comment type="caution">
    <text evidence="3">The sequence shown here is derived from an EMBL/GenBank/DDBJ whole genome shotgun (WGS) entry which is preliminary data.</text>
</comment>
<dbReference type="SMART" id="SM00829">
    <property type="entry name" value="PKS_ER"/>
    <property type="match status" value="1"/>
</dbReference>
<dbReference type="Pfam" id="PF08240">
    <property type="entry name" value="ADH_N"/>
    <property type="match status" value="1"/>
</dbReference>
<evidence type="ECO:0000313" key="4">
    <source>
        <dbReference type="Proteomes" id="UP001230328"/>
    </source>
</evidence>
<dbReference type="SUPFAM" id="SSF50129">
    <property type="entry name" value="GroES-like"/>
    <property type="match status" value="1"/>
</dbReference>
<reference evidence="3 4" key="1">
    <citation type="submission" date="2023-07" db="EMBL/GenBank/DDBJ databases">
        <title>Comparative genomics of wheat-associated soil bacteria to identify genetic determinants of phenazine resistance.</title>
        <authorList>
            <person name="Mouncey N."/>
        </authorList>
    </citation>
    <scope>NUCLEOTIDE SEQUENCE [LARGE SCALE GENOMIC DNA]</scope>
    <source>
        <strain evidence="3 4">V2I4</strain>
    </source>
</reference>
<dbReference type="RefSeq" id="WP_307522731.1">
    <property type="nucleotide sequence ID" value="NZ_JAUSZI010000002.1"/>
</dbReference>
<feature type="region of interest" description="Disordered" evidence="1">
    <location>
        <begin position="1"/>
        <end position="22"/>
    </location>
</feature>
<gene>
    <name evidence="3" type="ORF">QF035_004976</name>
</gene>
<dbReference type="InterPro" id="IPR013149">
    <property type="entry name" value="ADH-like_C"/>
</dbReference>
<name>A0ABU0SV21_9ACTN</name>
<dbReference type="GO" id="GO:0003960">
    <property type="term" value="F:quinone reductase (NADPH) activity"/>
    <property type="evidence" value="ECO:0007669"/>
    <property type="project" value="UniProtKB-EC"/>
</dbReference>
<dbReference type="EMBL" id="JAUSZI010000002">
    <property type="protein sequence ID" value="MDQ1027394.1"/>
    <property type="molecule type" value="Genomic_DNA"/>
</dbReference>
<dbReference type="Pfam" id="PF00107">
    <property type="entry name" value="ADH_zinc_N"/>
    <property type="match status" value="1"/>
</dbReference>
<dbReference type="InterPro" id="IPR013154">
    <property type="entry name" value="ADH-like_N"/>
</dbReference>
<accession>A0ABU0SV21</accession>
<dbReference type="PANTHER" id="PTHR43677">
    <property type="entry name" value="SHORT-CHAIN DEHYDROGENASE/REDUCTASE"/>
    <property type="match status" value="1"/>
</dbReference>
<proteinExistence type="predicted"/>